<dbReference type="AlphaFoldDB" id="A0A558HXC8"/>
<evidence type="ECO:0000256" key="4">
    <source>
        <dbReference type="ARBA" id="ARBA00022517"/>
    </source>
</evidence>
<name>A0A558HXC8_9GAMM</name>
<comment type="similarity">
    <text evidence="2">Belongs to the DUF177 domain family.</text>
</comment>
<evidence type="ECO:0000313" key="6">
    <source>
        <dbReference type="EMBL" id="TVU73759.1"/>
    </source>
</evidence>
<dbReference type="PANTHER" id="PTHR38099:SF1">
    <property type="entry name" value="LARGE RIBOSOMAL RNA SUBUNIT ACCUMULATION PROTEIN YCED"/>
    <property type="match status" value="1"/>
</dbReference>
<dbReference type="InterPro" id="IPR003772">
    <property type="entry name" value="YceD"/>
</dbReference>
<evidence type="ECO:0000256" key="1">
    <source>
        <dbReference type="ARBA" id="ARBA00002868"/>
    </source>
</evidence>
<dbReference type="GO" id="GO:0005829">
    <property type="term" value="C:cytosol"/>
    <property type="evidence" value="ECO:0007669"/>
    <property type="project" value="TreeGrafter"/>
</dbReference>
<evidence type="ECO:0000256" key="5">
    <source>
        <dbReference type="ARBA" id="ARBA00031841"/>
    </source>
</evidence>
<dbReference type="STRING" id="553385.GCA_000591415_00176"/>
<accession>A0A558HXC8</accession>
<dbReference type="InterPro" id="IPR039255">
    <property type="entry name" value="YceD_bac"/>
</dbReference>
<reference evidence="6 7" key="1">
    <citation type="submission" date="2019-07" db="EMBL/GenBank/DDBJ databases">
        <title>Diversity of Bacteria from Kongsfjorden, Arctic.</title>
        <authorList>
            <person name="Yu Y."/>
        </authorList>
    </citation>
    <scope>NUCLEOTIDE SEQUENCE [LARGE SCALE GENOMIC DNA]</scope>
    <source>
        <strain evidence="6 7">SM1923</strain>
    </source>
</reference>
<protein>
    <recommendedName>
        <fullName evidence="3">Large ribosomal RNA subunit accumulation protein YceD</fullName>
    </recommendedName>
    <alternativeName>
        <fullName evidence="5">23S rRNA accumulation protein YceD</fullName>
    </alternativeName>
</protein>
<comment type="function">
    <text evidence="1">Plays a role in synthesis, processing and/or stability of 23S rRNA.</text>
</comment>
<dbReference type="OrthoDB" id="9786771at2"/>
<gene>
    <name evidence="6" type="ORF">FQP86_01405</name>
</gene>
<sequence length="176" mass="19306">MLTTRLPTKVEPYRLASSGKCLEGVIPLADMPRVVEAIGVQESDVRISLTFDIDSQRRSFIEGSISFEASLLCQRCLRPTEPEPLSSDFRLGLVTSDALAAQLPGEYEPVVVENEQLDLLSVIEDEVLLVLPQVVYHEEADCAVSRDQLASGVEPEASDAPAVNPFSVLRTLKDKH</sequence>
<keyword evidence="7" id="KW-1185">Reference proteome</keyword>
<dbReference type="Proteomes" id="UP000319941">
    <property type="component" value="Unassembled WGS sequence"/>
</dbReference>
<evidence type="ECO:0000256" key="2">
    <source>
        <dbReference type="ARBA" id="ARBA00010740"/>
    </source>
</evidence>
<proteinExistence type="inferred from homology"/>
<dbReference type="GO" id="GO:0042254">
    <property type="term" value="P:ribosome biogenesis"/>
    <property type="evidence" value="ECO:0007669"/>
    <property type="project" value="UniProtKB-KW"/>
</dbReference>
<organism evidence="6 7">
    <name type="scientific">Cobetia crustatorum</name>
    <dbReference type="NCBI Taxonomy" id="553385"/>
    <lineage>
        <taxon>Bacteria</taxon>
        <taxon>Pseudomonadati</taxon>
        <taxon>Pseudomonadota</taxon>
        <taxon>Gammaproteobacteria</taxon>
        <taxon>Oceanospirillales</taxon>
        <taxon>Halomonadaceae</taxon>
        <taxon>Cobetia</taxon>
    </lineage>
</organism>
<dbReference type="Pfam" id="PF02620">
    <property type="entry name" value="YceD"/>
    <property type="match status" value="1"/>
</dbReference>
<dbReference type="RefSeq" id="WP_024950606.1">
    <property type="nucleotide sequence ID" value="NZ_CAWOWR010000001.1"/>
</dbReference>
<keyword evidence="4" id="KW-0690">Ribosome biogenesis</keyword>
<evidence type="ECO:0000313" key="7">
    <source>
        <dbReference type="Proteomes" id="UP000319941"/>
    </source>
</evidence>
<dbReference type="EMBL" id="VNFH01000001">
    <property type="protein sequence ID" value="TVU73759.1"/>
    <property type="molecule type" value="Genomic_DNA"/>
</dbReference>
<dbReference type="PANTHER" id="PTHR38099">
    <property type="entry name" value="LARGE RIBOSOMAL RNA SUBUNIT ACCUMULATION PROTEIN YCED"/>
    <property type="match status" value="1"/>
</dbReference>
<evidence type="ECO:0000256" key="3">
    <source>
        <dbReference type="ARBA" id="ARBA00015716"/>
    </source>
</evidence>
<comment type="caution">
    <text evidence="6">The sequence shown here is derived from an EMBL/GenBank/DDBJ whole genome shotgun (WGS) entry which is preliminary data.</text>
</comment>